<dbReference type="PRINTS" id="PR00909">
    <property type="entry name" value="SPERMDNBNDNG"/>
</dbReference>
<dbReference type="SUPFAM" id="SSF53850">
    <property type="entry name" value="Periplasmic binding protein-like II"/>
    <property type="match status" value="1"/>
</dbReference>
<dbReference type="PANTHER" id="PTHR30222">
    <property type="entry name" value="SPERMIDINE/PUTRESCINE-BINDING PERIPLASMIC PROTEIN"/>
    <property type="match status" value="1"/>
</dbReference>
<evidence type="ECO:0000256" key="4">
    <source>
        <dbReference type="ARBA" id="ARBA00022764"/>
    </source>
</evidence>
<accession>A0A928Z6Y5</accession>
<dbReference type="AlphaFoldDB" id="A0A928Z6Y5"/>
<keyword evidence="2" id="KW-0813">Transport</keyword>
<keyword evidence="7" id="KW-1185">Reference proteome</keyword>
<organism evidence="6 7">
    <name type="scientific">Zarconia navalis LEGE 11467</name>
    <dbReference type="NCBI Taxonomy" id="1828826"/>
    <lineage>
        <taxon>Bacteria</taxon>
        <taxon>Bacillati</taxon>
        <taxon>Cyanobacteriota</taxon>
        <taxon>Cyanophyceae</taxon>
        <taxon>Oscillatoriophycideae</taxon>
        <taxon>Oscillatoriales</taxon>
        <taxon>Oscillatoriales incertae sedis</taxon>
        <taxon>Zarconia</taxon>
        <taxon>Zarconia navalis</taxon>
    </lineage>
</organism>
<reference evidence="6" key="1">
    <citation type="submission" date="2020-10" db="EMBL/GenBank/DDBJ databases">
        <authorList>
            <person name="Castelo-Branco R."/>
            <person name="Eusebio N."/>
            <person name="Adriana R."/>
            <person name="Vieira A."/>
            <person name="Brugerolle De Fraissinette N."/>
            <person name="Rezende De Castro R."/>
            <person name="Schneider M.P."/>
            <person name="Vasconcelos V."/>
            <person name="Leao P.N."/>
        </authorList>
    </citation>
    <scope>NUCLEOTIDE SEQUENCE</scope>
    <source>
        <strain evidence="6">LEGE 11467</strain>
    </source>
</reference>
<evidence type="ECO:0000256" key="1">
    <source>
        <dbReference type="ARBA" id="ARBA00004418"/>
    </source>
</evidence>
<evidence type="ECO:0000313" key="6">
    <source>
        <dbReference type="EMBL" id="MBE9040000.1"/>
    </source>
</evidence>
<dbReference type="InterPro" id="IPR006059">
    <property type="entry name" value="SBP"/>
</dbReference>
<dbReference type="Pfam" id="PF13416">
    <property type="entry name" value="SBP_bac_8"/>
    <property type="match status" value="1"/>
</dbReference>
<dbReference type="PANTHER" id="PTHR30222:SF17">
    <property type="entry name" value="SPERMIDINE_PUTRESCINE-BINDING PERIPLASMIC PROTEIN"/>
    <property type="match status" value="1"/>
</dbReference>
<comment type="caution">
    <text evidence="6">The sequence shown here is derived from an EMBL/GenBank/DDBJ whole genome shotgun (WGS) entry which is preliminary data.</text>
</comment>
<keyword evidence="3" id="KW-0732">Signal</keyword>
<dbReference type="CDD" id="cd13590">
    <property type="entry name" value="PBP2_PotD_PotF_like"/>
    <property type="match status" value="1"/>
</dbReference>
<dbReference type="Proteomes" id="UP000621799">
    <property type="component" value="Unassembled WGS sequence"/>
</dbReference>
<name>A0A928Z6Y5_9CYAN</name>
<proteinExistence type="predicted"/>
<dbReference type="PIRSF" id="PIRSF019574">
    <property type="entry name" value="Periplasmic_polyamine_BP"/>
    <property type="match status" value="1"/>
</dbReference>
<dbReference type="GO" id="GO:0042597">
    <property type="term" value="C:periplasmic space"/>
    <property type="evidence" value="ECO:0007669"/>
    <property type="project" value="UniProtKB-SubCell"/>
</dbReference>
<sequence length="343" mass="38549">MTLSSCGWTLADVRTTVQTASDVLYIYTWAGYTDRDLLNKFQQETGIRVIADVFSSNEEMLAKLQAGAGGAYSIIYPSDYMVIKMKELGLLTELDRDRLVGLDQLFPQFESPSYDTDNRYSLPVSWGTTGLIFNKEQLKPAPEDWNYLWDNQGQIYKRATLLNDAREVMGATLRMLGYSYNSTNPKEIQEAYEWLAELKPAISAFTSDAWRSQIVTGDLKIAMGYSFDANEVMEESPDLQYVLPKSGSSLWTDTLVIPSTAPNLEAAYAWMNFMLDPEIAASLCKRLGFAISSQAGFELLPPEIKDNPTLFPSEVALEKSQGLIPIPEVADLYDRYWTRLTSA</sequence>
<feature type="binding site" evidence="5">
    <location>
        <begin position="164"/>
        <end position="167"/>
    </location>
    <ligand>
        <name>spermidine</name>
        <dbReference type="ChEBI" id="CHEBI:57834"/>
    </ligand>
</feature>
<evidence type="ECO:0000256" key="2">
    <source>
        <dbReference type="ARBA" id="ARBA00022448"/>
    </source>
</evidence>
<keyword evidence="4" id="KW-0574">Periplasm</keyword>
<dbReference type="EMBL" id="JADEXN010000047">
    <property type="protein sequence ID" value="MBE9040000.1"/>
    <property type="molecule type" value="Genomic_DNA"/>
</dbReference>
<evidence type="ECO:0000256" key="3">
    <source>
        <dbReference type="ARBA" id="ARBA00022729"/>
    </source>
</evidence>
<dbReference type="GO" id="GO:0015846">
    <property type="term" value="P:polyamine transport"/>
    <property type="evidence" value="ECO:0007669"/>
    <property type="project" value="InterPro"/>
</dbReference>
<dbReference type="Gene3D" id="3.40.190.10">
    <property type="entry name" value="Periplasmic binding protein-like II"/>
    <property type="match status" value="2"/>
</dbReference>
<feature type="binding site" evidence="5">
    <location>
        <position position="80"/>
    </location>
    <ligand>
        <name>spermidine</name>
        <dbReference type="ChEBI" id="CHEBI:57834"/>
    </ligand>
</feature>
<protein>
    <submittedName>
        <fullName evidence="6">Spermidine/putrescine ABC transporter substrate-binding protein</fullName>
    </submittedName>
</protein>
<comment type="subcellular location">
    <subcellularLocation>
        <location evidence="1">Periplasm</location>
    </subcellularLocation>
</comment>
<gene>
    <name evidence="6" type="ORF">IQ235_04235</name>
</gene>
<dbReference type="InterPro" id="IPR001188">
    <property type="entry name" value="Sperm_putr-bd"/>
</dbReference>
<evidence type="ECO:0000313" key="7">
    <source>
        <dbReference type="Proteomes" id="UP000621799"/>
    </source>
</evidence>
<dbReference type="GO" id="GO:0019808">
    <property type="term" value="F:polyamine binding"/>
    <property type="evidence" value="ECO:0007669"/>
    <property type="project" value="InterPro"/>
</dbReference>
<evidence type="ECO:0000256" key="5">
    <source>
        <dbReference type="PIRSR" id="PIRSR019574-1"/>
    </source>
</evidence>